<name>A0A644ZMK3_9ZZZZ</name>
<dbReference type="AlphaFoldDB" id="A0A644ZMK3"/>
<reference evidence="1" key="1">
    <citation type="submission" date="2019-08" db="EMBL/GenBank/DDBJ databases">
        <authorList>
            <person name="Kucharzyk K."/>
            <person name="Murdoch R.W."/>
            <person name="Higgins S."/>
            <person name="Loffler F."/>
        </authorList>
    </citation>
    <scope>NUCLEOTIDE SEQUENCE</scope>
</reference>
<gene>
    <name evidence="1" type="ORF">SDC9_88822</name>
</gene>
<proteinExistence type="predicted"/>
<dbReference type="EMBL" id="VSSQ01009626">
    <property type="protein sequence ID" value="MPM42160.1"/>
    <property type="molecule type" value="Genomic_DNA"/>
</dbReference>
<sequence>MVSKAIQGIEEDGRQQACKHIKDPAALLEGSHLPKQEIAAAAVERSNLHKESEQ</sequence>
<accession>A0A644ZMK3</accession>
<comment type="caution">
    <text evidence="1">The sequence shown here is derived from an EMBL/GenBank/DDBJ whole genome shotgun (WGS) entry which is preliminary data.</text>
</comment>
<protein>
    <submittedName>
        <fullName evidence="1">Uncharacterized protein</fullName>
    </submittedName>
</protein>
<evidence type="ECO:0000313" key="1">
    <source>
        <dbReference type="EMBL" id="MPM42160.1"/>
    </source>
</evidence>
<organism evidence="1">
    <name type="scientific">bioreactor metagenome</name>
    <dbReference type="NCBI Taxonomy" id="1076179"/>
    <lineage>
        <taxon>unclassified sequences</taxon>
        <taxon>metagenomes</taxon>
        <taxon>ecological metagenomes</taxon>
    </lineage>
</organism>